<evidence type="ECO:0000313" key="1">
    <source>
        <dbReference type="EMBL" id="MDP5227727.1"/>
    </source>
</evidence>
<organism evidence="1 2">
    <name type="scientific">Arthrobacter horti</name>
    <dbReference type="NCBI Taxonomy" id="3068273"/>
    <lineage>
        <taxon>Bacteria</taxon>
        <taxon>Bacillati</taxon>
        <taxon>Actinomycetota</taxon>
        <taxon>Actinomycetes</taxon>
        <taxon>Micrococcales</taxon>
        <taxon>Micrococcaceae</taxon>
        <taxon>Arthrobacter</taxon>
    </lineage>
</organism>
<reference evidence="1 2" key="1">
    <citation type="submission" date="2023-08" db="EMBL/GenBank/DDBJ databases">
        <title>Arthrobacter horti sp. nov., isolated from forest soil.</title>
        <authorList>
            <person name="Park M."/>
        </authorList>
    </citation>
    <scope>NUCLEOTIDE SEQUENCE [LARGE SCALE GENOMIC DNA]</scope>
    <source>
        <strain evidence="1 2">YJM1</strain>
    </source>
</reference>
<dbReference type="SUPFAM" id="SSF53448">
    <property type="entry name" value="Nucleotide-diphospho-sugar transferases"/>
    <property type="match status" value="1"/>
</dbReference>
<gene>
    <name evidence="1" type="ORF">Q9R02_11225</name>
</gene>
<keyword evidence="1" id="KW-0808">Transferase</keyword>
<protein>
    <submittedName>
        <fullName evidence="1">Glycosyltransferase family 2 protein</fullName>
        <ecNumber evidence="1">2.4.-.-</ecNumber>
    </submittedName>
</protein>
<keyword evidence="1" id="KW-0328">Glycosyltransferase</keyword>
<evidence type="ECO:0000313" key="2">
    <source>
        <dbReference type="Proteomes" id="UP001232725"/>
    </source>
</evidence>
<dbReference type="GO" id="GO:0016757">
    <property type="term" value="F:glycosyltransferase activity"/>
    <property type="evidence" value="ECO:0007669"/>
    <property type="project" value="UniProtKB-KW"/>
</dbReference>
<dbReference type="Pfam" id="PF13704">
    <property type="entry name" value="Glyco_tranf_2_4"/>
    <property type="match status" value="1"/>
</dbReference>
<name>A0ABT9IQA4_9MICC</name>
<dbReference type="EC" id="2.4.-.-" evidence="1"/>
<dbReference type="Proteomes" id="UP001232725">
    <property type="component" value="Unassembled WGS sequence"/>
</dbReference>
<proteinExistence type="predicted"/>
<dbReference type="InterPro" id="IPR029044">
    <property type="entry name" value="Nucleotide-diphossugar_trans"/>
</dbReference>
<accession>A0ABT9IQA4</accession>
<comment type="caution">
    <text evidence="1">The sequence shown here is derived from an EMBL/GenBank/DDBJ whole genome shotgun (WGS) entry which is preliminary data.</text>
</comment>
<dbReference type="Gene3D" id="3.90.550.10">
    <property type="entry name" value="Spore Coat Polysaccharide Biosynthesis Protein SpsA, Chain A"/>
    <property type="match status" value="1"/>
</dbReference>
<keyword evidence="2" id="KW-1185">Reference proteome</keyword>
<sequence length="311" mass="34857">MFADGLMAEANLRFRTHVGYWRRVVDRLFDPDSRCRRRAVSAGMDIPRLPYIRRSVWAVSMVRNEADVIKFSVMNLLRQGVDAVLIADNLSTDETSAVLRRLAGEYPVYVAHDIEPAYFQAEKMTLLAEAAAKAGAAWVVPFDADEFWSVPSGDLKSTLLGLQEPKARATVRNVFPVEEGSLRGMVNGAEEILPKSAFRPYPGFHIETGNHFVDRPGREAGGITVLHFPWRSRSQIRAKSQTGRLALERAGHEAGIGSQWREMAKVDESAVEAAWRSLVEMKPWKEFGIEAQGPFTEIDLVTLSQRTVDDR</sequence>
<dbReference type="RefSeq" id="WP_305996782.1">
    <property type="nucleotide sequence ID" value="NZ_JAVALS010000007.1"/>
</dbReference>
<dbReference type="EMBL" id="JAVALS010000007">
    <property type="protein sequence ID" value="MDP5227727.1"/>
    <property type="molecule type" value="Genomic_DNA"/>
</dbReference>